<dbReference type="CDD" id="cd16917">
    <property type="entry name" value="HATPase_UhpB-NarQ-NarX-like"/>
    <property type="match status" value="1"/>
</dbReference>
<evidence type="ECO:0000256" key="9">
    <source>
        <dbReference type="SAM" id="MobiDB-lite"/>
    </source>
</evidence>
<proteinExistence type="predicted"/>
<dbReference type="GO" id="GO:0016301">
    <property type="term" value="F:kinase activity"/>
    <property type="evidence" value="ECO:0007669"/>
    <property type="project" value="UniProtKB-KW"/>
</dbReference>
<keyword evidence="13" id="KW-1185">Reference proteome</keyword>
<comment type="caution">
    <text evidence="12">The sequence shown here is derived from an EMBL/GenBank/DDBJ whole genome shotgun (WGS) entry which is preliminary data.</text>
</comment>
<evidence type="ECO:0000259" key="11">
    <source>
        <dbReference type="SMART" id="SM00387"/>
    </source>
</evidence>
<sequence length="475" mass="49162">MEERGTTTGVRDRSAAQTAASAETAASGGGRSRRVERVMSAVHREPLTAPHRTRNDAVLALGAAVLAVALALTGGEDNPPDRLGWTLLLAGYLPLAWRRHRPVVALLGVVACMAPYYALDYNPALPIPATVLALYTVAATGTVRRTLLTGAAVLGPTLISNGLTNSQGELEFLEISGWIIAVLVIGIAVRYYRLYVASIVDRAERAERTREEEARYRVAEERLRIARDLHDLLAHSITLIGVQTSVAAHILTADPDRLDREAVAKALEEIAGTCRTARGELRTTLEVLREGDTGVGVGAGLGAGTERGAGAGAGRGAGVGADRGARAGSLSGSVSGAEDMRGPLPGIDGLAGLVETGRVAGAKVELSVRADGVPPSVGAAAYRIVQEALTNAVRHGGRDGLTVRVDLWTADGALRVSVRDDGSGGGVGDGTPGFGLIGMRERARSVGGTLDAGPGPVEGFEVTATLPLSREGEVR</sequence>
<feature type="compositionally biased region" description="Basic and acidic residues" evidence="9">
    <location>
        <begin position="1"/>
        <end position="14"/>
    </location>
</feature>
<feature type="domain" description="Histidine kinase/HSP90-like ATPase" evidence="11">
    <location>
        <begin position="376"/>
        <end position="470"/>
    </location>
</feature>
<reference evidence="12 13" key="1">
    <citation type="submission" date="2024-12" db="EMBL/GenBank/DDBJ databases">
        <title>Forecasting of Potato common scab and diversities of Pathogenic streptomyces spp. in china.</title>
        <authorList>
            <person name="Handique U."/>
            <person name="Wu J."/>
        </authorList>
    </citation>
    <scope>NUCLEOTIDE SEQUENCE [LARGE SCALE GENOMIC DNA]</scope>
    <source>
        <strain evidence="12 13">ZRIMU1530</strain>
    </source>
</reference>
<dbReference type="PANTHER" id="PTHR24421:SF10">
    <property type="entry name" value="NITRATE_NITRITE SENSOR PROTEIN NARQ"/>
    <property type="match status" value="1"/>
</dbReference>
<dbReference type="InterPro" id="IPR055558">
    <property type="entry name" value="DUF7134"/>
</dbReference>
<dbReference type="EMBL" id="JBJVNI010000013">
    <property type="protein sequence ID" value="MFM9611825.1"/>
    <property type="molecule type" value="Genomic_DNA"/>
</dbReference>
<dbReference type="InterPro" id="IPR011712">
    <property type="entry name" value="Sig_transdc_His_kin_sub3_dim/P"/>
</dbReference>
<dbReference type="InterPro" id="IPR036890">
    <property type="entry name" value="HATPase_C_sf"/>
</dbReference>
<dbReference type="RefSeq" id="WP_409122453.1">
    <property type="nucleotide sequence ID" value="NZ_JBJVNI010000013.1"/>
</dbReference>
<dbReference type="EC" id="2.7.13.3" evidence="2"/>
<accession>A0ABW9HUN5</accession>
<feature type="compositionally biased region" description="Low complexity" evidence="9">
    <location>
        <begin position="15"/>
        <end position="26"/>
    </location>
</feature>
<name>A0ABW9HUN5_9ACTN</name>
<feature type="transmembrane region" description="Helical" evidence="10">
    <location>
        <begin position="175"/>
        <end position="192"/>
    </location>
</feature>
<keyword evidence="5" id="KW-0547">Nucleotide-binding</keyword>
<feature type="transmembrane region" description="Helical" evidence="10">
    <location>
        <begin position="131"/>
        <end position="155"/>
    </location>
</feature>
<organism evidence="12 13">
    <name type="scientific">Streptomyces niveiscabiei</name>
    <dbReference type="NCBI Taxonomy" id="164115"/>
    <lineage>
        <taxon>Bacteria</taxon>
        <taxon>Bacillati</taxon>
        <taxon>Actinomycetota</taxon>
        <taxon>Actinomycetes</taxon>
        <taxon>Kitasatosporales</taxon>
        <taxon>Streptomycetaceae</taxon>
        <taxon>Streptomyces</taxon>
    </lineage>
</organism>
<keyword evidence="3" id="KW-0597">Phosphoprotein</keyword>
<dbReference type="Proteomes" id="UP001631957">
    <property type="component" value="Unassembled WGS sequence"/>
</dbReference>
<evidence type="ECO:0000256" key="1">
    <source>
        <dbReference type="ARBA" id="ARBA00000085"/>
    </source>
</evidence>
<keyword evidence="10" id="KW-1133">Transmembrane helix</keyword>
<evidence type="ECO:0000256" key="6">
    <source>
        <dbReference type="ARBA" id="ARBA00022777"/>
    </source>
</evidence>
<dbReference type="SUPFAM" id="SSF55874">
    <property type="entry name" value="ATPase domain of HSP90 chaperone/DNA topoisomerase II/histidine kinase"/>
    <property type="match status" value="1"/>
</dbReference>
<dbReference type="SMART" id="SM00387">
    <property type="entry name" value="HATPase_c"/>
    <property type="match status" value="1"/>
</dbReference>
<dbReference type="PANTHER" id="PTHR24421">
    <property type="entry name" value="NITRATE/NITRITE SENSOR PROTEIN NARX-RELATED"/>
    <property type="match status" value="1"/>
</dbReference>
<dbReference type="Gene3D" id="1.20.5.1930">
    <property type="match status" value="1"/>
</dbReference>
<evidence type="ECO:0000313" key="13">
    <source>
        <dbReference type="Proteomes" id="UP001631957"/>
    </source>
</evidence>
<keyword evidence="6 12" id="KW-0418">Kinase</keyword>
<comment type="catalytic activity">
    <reaction evidence="1">
        <text>ATP + protein L-histidine = ADP + protein N-phospho-L-histidine.</text>
        <dbReference type="EC" id="2.7.13.3"/>
    </reaction>
</comment>
<feature type="region of interest" description="Disordered" evidence="9">
    <location>
        <begin position="1"/>
        <end position="34"/>
    </location>
</feature>
<evidence type="ECO:0000256" key="4">
    <source>
        <dbReference type="ARBA" id="ARBA00022679"/>
    </source>
</evidence>
<feature type="transmembrane region" description="Helical" evidence="10">
    <location>
        <begin position="102"/>
        <end position="119"/>
    </location>
</feature>
<evidence type="ECO:0000256" key="5">
    <source>
        <dbReference type="ARBA" id="ARBA00022741"/>
    </source>
</evidence>
<dbReference type="InterPro" id="IPR050482">
    <property type="entry name" value="Sensor_HK_TwoCompSys"/>
</dbReference>
<evidence type="ECO:0000256" key="3">
    <source>
        <dbReference type="ARBA" id="ARBA00022553"/>
    </source>
</evidence>
<dbReference type="Pfam" id="PF02518">
    <property type="entry name" value="HATPase_c"/>
    <property type="match status" value="1"/>
</dbReference>
<dbReference type="Pfam" id="PF23539">
    <property type="entry name" value="DUF7134"/>
    <property type="match status" value="1"/>
</dbReference>
<feature type="transmembrane region" description="Helical" evidence="10">
    <location>
        <begin position="57"/>
        <end position="75"/>
    </location>
</feature>
<keyword evidence="8" id="KW-0902">Two-component regulatory system</keyword>
<dbReference type="InterPro" id="IPR003594">
    <property type="entry name" value="HATPase_dom"/>
</dbReference>
<evidence type="ECO:0000256" key="2">
    <source>
        <dbReference type="ARBA" id="ARBA00012438"/>
    </source>
</evidence>
<evidence type="ECO:0000256" key="8">
    <source>
        <dbReference type="ARBA" id="ARBA00023012"/>
    </source>
</evidence>
<keyword evidence="10" id="KW-0812">Transmembrane</keyword>
<protein>
    <recommendedName>
        <fullName evidence="2">histidine kinase</fullName>
        <ecNumber evidence="2">2.7.13.3</ecNumber>
    </recommendedName>
</protein>
<evidence type="ECO:0000256" key="7">
    <source>
        <dbReference type="ARBA" id="ARBA00022840"/>
    </source>
</evidence>
<keyword evidence="4" id="KW-0808">Transferase</keyword>
<gene>
    <name evidence="12" type="ORF">ACKI18_24325</name>
</gene>
<evidence type="ECO:0000313" key="12">
    <source>
        <dbReference type="EMBL" id="MFM9611825.1"/>
    </source>
</evidence>
<keyword evidence="7" id="KW-0067">ATP-binding</keyword>
<dbReference type="Gene3D" id="3.30.565.10">
    <property type="entry name" value="Histidine kinase-like ATPase, C-terminal domain"/>
    <property type="match status" value="1"/>
</dbReference>
<keyword evidence="10" id="KW-0472">Membrane</keyword>
<dbReference type="Pfam" id="PF07730">
    <property type="entry name" value="HisKA_3"/>
    <property type="match status" value="1"/>
</dbReference>
<evidence type="ECO:0000256" key="10">
    <source>
        <dbReference type="SAM" id="Phobius"/>
    </source>
</evidence>